<dbReference type="GO" id="GO:0005886">
    <property type="term" value="C:plasma membrane"/>
    <property type="evidence" value="ECO:0007669"/>
    <property type="project" value="TreeGrafter"/>
</dbReference>
<keyword evidence="3" id="KW-0418">Kinase</keyword>
<organism evidence="3">
    <name type="scientific">Lutzomyia longipalpis</name>
    <name type="common">Sand fly</name>
    <dbReference type="NCBI Taxonomy" id="7200"/>
    <lineage>
        <taxon>Eukaryota</taxon>
        <taxon>Metazoa</taxon>
        <taxon>Ecdysozoa</taxon>
        <taxon>Arthropoda</taxon>
        <taxon>Hexapoda</taxon>
        <taxon>Insecta</taxon>
        <taxon>Pterygota</taxon>
        <taxon>Neoptera</taxon>
        <taxon>Endopterygota</taxon>
        <taxon>Diptera</taxon>
        <taxon>Nematocera</taxon>
        <taxon>Psychodoidea</taxon>
        <taxon>Psychodidae</taxon>
        <taxon>Lutzomyia</taxon>
        <taxon>Lutzomyia</taxon>
    </lineage>
</organism>
<dbReference type="InterPro" id="IPR001683">
    <property type="entry name" value="PX_dom"/>
</dbReference>
<proteinExistence type="predicted"/>
<dbReference type="SUPFAM" id="SSF49562">
    <property type="entry name" value="C2 domain (Calcium/lipid-binding domain, CaLB)"/>
    <property type="match status" value="1"/>
</dbReference>
<reference evidence="3" key="1">
    <citation type="journal article" date="2020" name="BMC">
        <title>Leishmania infection induces a limited differential gene expression in the sand fly midgut.</title>
        <authorList>
            <person name="Coutinho-Abreu I.V."/>
            <person name="Serafim T.D."/>
            <person name="Meneses C."/>
            <person name="Kamhawi S."/>
            <person name="Oliveira F."/>
            <person name="Valenzuela J.G."/>
        </authorList>
    </citation>
    <scope>NUCLEOTIDE SEQUENCE</scope>
    <source>
        <strain evidence="3">Jacobina</strain>
        <tissue evidence="3">Midgut</tissue>
    </source>
</reference>
<dbReference type="GO" id="GO:0006887">
    <property type="term" value="P:exocytosis"/>
    <property type="evidence" value="ECO:0007669"/>
    <property type="project" value="TreeGrafter"/>
</dbReference>
<dbReference type="EMBL" id="GITU01006637">
    <property type="protein sequence ID" value="MBC1175340.1"/>
    <property type="molecule type" value="Transcribed_RNA"/>
</dbReference>
<dbReference type="Pfam" id="PF00168">
    <property type="entry name" value="C2"/>
    <property type="match status" value="1"/>
</dbReference>
<dbReference type="Gene3D" id="3.30.1520.10">
    <property type="entry name" value="Phox-like domain"/>
    <property type="match status" value="1"/>
</dbReference>
<dbReference type="CDD" id="cd08381">
    <property type="entry name" value="C2B_PI3K_class_II"/>
    <property type="match status" value="1"/>
</dbReference>
<keyword evidence="3" id="KW-0808">Transferase</keyword>
<dbReference type="GO" id="GO:0035091">
    <property type="term" value="F:phosphatidylinositol binding"/>
    <property type="evidence" value="ECO:0007669"/>
    <property type="project" value="InterPro"/>
</dbReference>
<dbReference type="SUPFAM" id="SSF64268">
    <property type="entry name" value="PX domain"/>
    <property type="match status" value="1"/>
</dbReference>
<dbReference type="AlphaFoldDB" id="A0A7G3ASK3"/>
<evidence type="ECO:0000259" key="1">
    <source>
        <dbReference type="PROSITE" id="PS50004"/>
    </source>
</evidence>
<feature type="domain" description="PX" evidence="2">
    <location>
        <begin position="88"/>
        <end position="204"/>
    </location>
</feature>
<dbReference type="GO" id="GO:0042043">
    <property type="term" value="F:neurexin family protein binding"/>
    <property type="evidence" value="ECO:0007669"/>
    <property type="project" value="TreeGrafter"/>
</dbReference>
<name>A0A7G3ASK3_LUTLO</name>
<dbReference type="InterPro" id="IPR036871">
    <property type="entry name" value="PX_dom_sf"/>
</dbReference>
<dbReference type="PANTHER" id="PTHR45716">
    <property type="entry name" value="BITESIZE, ISOFORM I"/>
    <property type="match status" value="1"/>
</dbReference>
<sequence length="353" mass="40595">MLALMATAGIPGVTADAVTYVRKALLPGQSNPEAAASFAKMIHISLKSWFTQFNFFLHNLAQLRFSADEDNGELLSFVPRTYTMAQDGRLQSVVVYGYQKRYDLEKYYTYILKVTRQNQPDPAYLFRSYKEFLEFHQKLCLHFPLAKLHSLPSGIHVGRSNVKTVADKRLPEIRTFLISLFNSADEIAHSDLVYTFFHPLLRDQQEADIHVAKVKETKSAIPTERVCGEIKLSLQYHRGALTVMVHHARSLPVTTSGQEPNTYVKVYLKPDPTKATKRKTKVVRKNCFPSFMETLEYRMPLDFIQSRQLQVTVWSHDSLQENEFLGGVQLELGKMNLREEVIRWFQLGYVPRS</sequence>
<dbReference type="FunFam" id="3.30.1520.10:FF:000006">
    <property type="entry name" value="Phosphatidylinositol 4-phosphate 3-kinase C2 domain-containing subunit alpha"/>
    <property type="match status" value="1"/>
</dbReference>
<accession>A0A7G3ASK3</accession>
<evidence type="ECO:0000313" key="3">
    <source>
        <dbReference type="EMBL" id="MBC1175340.1"/>
    </source>
</evidence>
<dbReference type="InterPro" id="IPR035892">
    <property type="entry name" value="C2_domain_sf"/>
</dbReference>
<dbReference type="PROSITE" id="PS50004">
    <property type="entry name" value="C2"/>
    <property type="match status" value="1"/>
</dbReference>
<dbReference type="InterPro" id="IPR000008">
    <property type="entry name" value="C2_dom"/>
</dbReference>
<dbReference type="GO" id="GO:0016301">
    <property type="term" value="F:kinase activity"/>
    <property type="evidence" value="ECO:0007669"/>
    <property type="project" value="UniProtKB-KW"/>
</dbReference>
<dbReference type="PROSITE" id="PS50195">
    <property type="entry name" value="PX"/>
    <property type="match status" value="1"/>
</dbReference>
<dbReference type="SMART" id="SM00312">
    <property type="entry name" value="PX"/>
    <property type="match status" value="1"/>
</dbReference>
<dbReference type="GO" id="GO:0070382">
    <property type="term" value="C:exocytic vesicle"/>
    <property type="evidence" value="ECO:0007669"/>
    <property type="project" value="TreeGrafter"/>
</dbReference>
<dbReference type="SMART" id="SM00239">
    <property type="entry name" value="C2"/>
    <property type="match status" value="1"/>
</dbReference>
<feature type="domain" description="C2" evidence="1">
    <location>
        <begin position="226"/>
        <end position="345"/>
    </location>
</feature>
<protein>
    <submittedName>
        <fullName evidence="3">Putative phosphatidylinositol 3-kinase vps34 involved in signal transduction</fullName>
    </submittedName>
</protein>
<dbReference type="VEuPathDB" id="VectorBase:LLONM1_002197"/>
<dbReference type="PANTHER" id="PTHR45716:SF2">
    <property type="entry name" value="BITESIZE, ISOFORM I"/>
    <property type="match status" value="1"/>
</dbReference>
<dbReference type="Pfam" id="PF00787">
    <property type="entry name" value="PX"/>
    <property type="match status" value="1"/>
</dbReference>
<dbReference type="FunFam" id="2.60.40.150:FF:000205">
    <property type="entry name" value="Uncharacterized protein, isoform A"/>
    <property type="match status" value="1"/>
</dbReference>
<dbReference type="Gene3D" id="2.60.40.150">
    <property type="entry name" value="C2 domain"/>
    <property type="match status" value="1"/>
</dbReference>
<evidence type="ECO:0000259" key="2">
    <source>
        <dbReference type="PROSITE" id="PS50195"/>
    </source>
</evidence>